<dbReference type="EMBL" id="CP017556">
    <property type="protein sequence ID" value="AOW03402.1"/>
    <property type="molecule type" value="Genomic_DNA"/>
</dbReference>
<dbReference type="Pfam" id="PF10296">
    <property type="entry name" value="MMM1"/>
    <property type="match status" value="1"/>
</dbReference>
<dbReference type="PANTHER" id="PTHR13466">
    <property type="entry name" value="TEX2 PROTEIN-RELATED"/>
    <property type="match status" value="1"/>
</dbReference>
<dbReference type="KEGG" id="yli:2910410"/>
<evidence type="ECO:0000256" key="2">
    <source>
        <dbReference type="ARBA" id="ARBA00022692"/>
    </source>
</evidence>
<protein>
    <recommendedName>
        <fullName evidence="8">Maintenance of mitochondrial morphology protein 1</fullName>
    </recommendedName>
</protein>
<dbReference type="VEuPathDB" id="FungiDB:YALI0_D00935g"/>
<dbReference type="HAMAP" id="MF_03103">
    <property type="entry name" value="Mmm1"/>
    <property type="match status" value="1"/>
</dbReference>
<dbReference type="EMBL" id="KZ858982">
    <property type="protein sequence ID" value="RDW26248.1"/>
    <property type="molecule type" value="Genomic_DNA"/>
</dbReference>
<dbReference type="Proteomes" id="UP000182444">
    <property type="component" value="Chromosome 1D"/>
</dbReference>
<evidence type="ECO:0000313" key="13">
    <source>
        <dbReference type="EMBL" id="RDW26248.1"/>
    </source>
</evidence>
<keyword evidence="3 8" id="KW-0256">Endoplasmic reticulum</keyword>
<evidence type="ECO:0000256" key="5">
    <source>
        <dbReference type="ARBA" id="ARBA00023055"/>
    </source>
</evidence>
<feature type="region of interest" description="Disordered" evidence="9">
    <location>
        <begin position="360"/>
        <end position="389"/>
    </location>
</feature>
<feature type="topological domain" description="Lumenal" evidence="8">
    <location>
        <begin position="1"/>
        <end position="22"/>
    </location>
</feature>
<dbReference type="InterPro" id="IPR019411">
    <property type="entry name" value="MMM1_dom"/>
</dbReference>
<dbReference type="PANTHER" id="PTHR13466:SF0">
    <property type="entry name" value="SMP-LTD DOMAIN-CONTAINING PROTEIN"/>
    <property type="match status" value="1"/>
</dbReference>
<dbReference type="OMA" id="LRMITKM"/>
<dbReference type="InterPro" id="IPR031468">
    <property type="entry name" value="SMP_LBD"/>
</dbReference>
<dbReference type="GO" id="GO:0032865">
    <property type="term" value="C:ERMES complex"/>
    <property type="evidence" value="ECO:0007669"/>
    <property type="project" value="UniProtKB-UniRule"/>
</dbReference>
<dbReference type="GO" id="GO:0045040">
    <property type="term" value="P:protein insertion into mitochondrial outer membrane"/>
    <property type="evidence" value="ECO:0007669"/>
    <property type="project" value="UniProtKB-UniRule"/>
</dbReference>
<dbReference type="PROSITE" id="PS51847">
    <property type="entry name" value="SMP"/>
    <property type="match status" value="1"/>
</dbReference>
<evidence type="ECO:0000259" key="11">
    <source>
        <dbReference type="PROSITE" id="PS51847"/>
    </source>
</evidence>
<reference evidence="13 15" key="2">
    <citation type="submission" date="2018-07" db="EMBL/GenBank/DDBJ databases">
        <title>Draft Genome Assemblies for Five Robust Yarrowia lipolytica Strains Exhibiting High Lipid Production and Pentose Sugar Utilization and Sugar Alcohol Secretion from Undetoxified Lignocellulosic Biomass Hydrolysates.</title>
        <authorList>
            <consortium name="DOE Joint Genome Institute"/>
            <person name="Walker C."/>
            <person name="Ryu S."/>
            <person name="Na H."/>
            <person name="Zane M."/>
            <person name="LaButti K."/>
            <person name="Lipzen A."/>
            <person name="Haridas S."/>
            <person name="Barry K."/>
            <person name="Grigoriev I.V."/>
            <person name="Quarterman J."/>
            <person name="Slininger P."/>
            <person name="Dien B."/>
            <person name="Trinh C.T."/>
        </authorList>
    </citation>
    <scope>NUCLEOTIDE SEQUENCE [LARGE SCALE GENOMIC DNA]</scope>
    <source>
        <strain evidence="13 15">YB392</strain>
    </source>
</reference>
<dbReference type="GO" id="GO:1990456">
    <property type="term" value="P:mitochondrion-endoplasmic reticulum membrane tethering"/>
    <property type="evidence" value="ECO:0007669"/>
    <property type="project" value="TreeGrafter"/>
</dbReference>
<comment type="subcellular location">
    <subcellularLocation>
        <location evidence="8">Endoplasmic reticulum membrane</location>
        <topology evidence="8">Single-pass type I membrane protein</topology>
    </subcellularLocation>
    <text evidence="8">The ERMES/MDM complex localizes to a few discrete foci (around 10 per single cell), that represent mitochondria-endoplasmic reticulum junctions. These foci are often found next to mtDNA nucleoids.</text>
</comment>
<dbReference type="InterPro" id="IPR027537">
    <property type="entry name" value="Mmm1"/>
</dbReference>
<reference evidence="12 14" key="1">
    <citation type="journal article" date="2016" name="PLoS ONE">
        <title>Sequence Assembly of Yarrowia lipolytica Strain W29/CLIB89 Shows Transposable Element Diversity.</title>
        <authorList>
            <person name="Magnan C."/>
            <person name="Yu J."/>
            <person name="Chang I."/>
            <person name="Jahn E."/>
            <person name="Kanomata Y."/>
            <person name="Wu J."/>
            <person name="Zeller M."/>
            <person name="Oakes M."/>
            <person name="Baldi P."/>
            <person name="Sandmeyer S."/>
        </authorList>
    </citation>
    <scope>NUCLEOTIDE SEQUENCE [LARGE SCALE GENOMIC DNA]</scope>
    <source>
        <strain evidence="12">CLIB89</strain>
        <strain evidence="14">CLIB89(W29)</strain>
    </source>
</reference>
<dbReference type="GO" id="GO:0005789">
    <property type="term" value="C:endoplasmic reticulum membrane"/>
    <property type="evidence" value="ECO:0007669"/>
    <property type="project" value="UniProtKB-SubCell"/>
</dbReference>
<dbReference type="VEuPathDB" id="FungiDB:YALI1_D00995g"/>
<dbReference type="Proteomes" id="UP000256601">
    <property type="component" value="Unassembled WGS sequence"/>
</dbReference>
<evidence type="ECO:0000313" key="12">
    <source>
        <dbReference type="EMBL" id="AOW03402.1"/>
    </source>
</evidence>
<evidence type="ECO:0000256" key="4">
    <source>
        <dbReference type="ARBA" id="ARBA00022989"/>
    </source>
</evidence>
<evidence type="ECO:0000313" key="15">
    <source>
        <dbReference type="Proteomes" id="UP000256601"/>
    </source>
</evidence>
<evidence type="ECO:0000256" key="8">
    <source>
        <dbReference type="HAMAP-Rule" id="MF_03103"/>
    </source>
</evidence>
<keyword evidence="4 8" id="KW-1133">Transmembrane helix</keyword>
<keyword evidence="6" id="KW-0446">Lipid-binding</keyword>
<dbReference type="SMR" id="A0A1H6Q473"/>
<name>A0A1H6Q473_YARLL</name>
<evidence type="ECO:0000256" key="6">
    <source>
        <dbReference type="ARBA" id="ARBA00023121"/>
    </source>
</evidence>
<dbReference type="eggNOG" id="ENOG502QUUW">
    <property type="taxonomic scope" value="Eukaryota"/>
</dbReference>
<evidence type="ECO:0000313" key="14">
    <source>
        <dbReference type="Proteomes" id="UP000182444"/>
    </source>
</evidence>
<proteinExistence type="inferred from homology"/>
<feature type="transmembrane region" description="Helical" evidence="10">
    <location>
        <begin position="20"/>
        <end position="42"/>
    </location>
</feature>
<dbReference type="GO" id="GO:0015914">
    <property type="term" value="P:phospholipid transport"/>
    <property type="evidence" value="ECO:0007669"/>
    <property type="project" value="TreeGrafter"/>
</dbReference>
<dbReference type="GO" id="GO:0008289">
    <property type="term" value="F:lipid binding"/>
    <property type="evidence" value="ECO:0007669"/>
    <property type="project" value="UniProtKB-KW"/>
</dbReference>
<accession>A0A1H6Q473</accession>
<dbReference type="RefSeq" id="XP_502263.1">
    <property type="nucleotide sequence ID" value="XM_502263.1"/>
</dbReference>
<dbReference type="CDD" id="cd21671">
    <property type="entry name" value="SMP_Mmm1"/>
    <property type="match status" value="1"/>
</dbReference>
<evidence type="ECO:0000256" key="1">
    <source>
        <dbReference type="ARBA" id="ARBA00022448"/>
    </source>
</evidence>
<dbReference type="OrthoDB" id="5599157at2759"/>
<dbReference type="GeneID" id="2910410"/>
<comment type="subunit">
    <text evidence="8">Homodimer. Component of the ER-mitochondria encounter structure (ERMES) or MDM complex, composed of MMM1, MDM10, MDM12 and MDM34. A MMM1 homodimer associates with one molecule of MDM12 on each side in a pairwise head-to-tail manner, and the SMP-LTD domains of MMM1 and MDM12 generate a continuous hydrophobic tunnel for phospholipid trafficking.</text>
</comment>
<evidence type="ECO:0000256" key="7">
    <source>
        <dbReference type="ARBA" id="ARBA00023136"/>
    </source>
</evidence>
<keyword evidence="1" id="KW-0813">Transport</keyword>
<evidence type="ECO:0000256" key="3">
    <source>
        <dbReference type="ARBA" id="ARBA00022824"/>
    </source>
</evidence>
<keyword evidence="7 8" id="KW-0472">Membrane</keyword>
<feature type="domain" description="SMP-LTD" evidence="11">
    <location>
        <begin position="83"/>
        <end position="278"/>
    </location>
</feature>
<evidence type="ECO:0000256" key="10">
    <source>
        <dbReference type="SAM" id="Phobius"/>
    </source>
</evidence>
<sequence>MSQFVLPAVASEGIINWPFLTGFMLGQFSVGLVLLIFVRFFIFSDQTEPDINTQRRTAKVLPTGNPSTDAILEKTYYNTKTHQPESLDWFSVLVAQALYQLRDEVRGNDEVLERLNEILKSDKLPGFLDTINVVDLDIGDAFPQFGACKVNKDESGDLEAEIKVSLEDTIKLGVETKMLLNFPIPKFASVPVSLSVSLVKFSGTLTVAIRSAFNSGEANRVLVSFAPDYELQWKIESSVGSTQKLQNAEKISRLIESRIRRWFKDRCVYPEYQQFELPKLWRKTSAPPPSAGAGTGTSTGVPPSPFPQPANPSSVPKPLELPGGFPHRNMSMSSQRPNINNPKFIRSMSVNTRPTYSSSFYEMQGTAGSSSGSAVADEAYRSLQTSPRR</sequence>
<feature type="topological domain" description="Cytoplasmic" evidence="8">
    <location>
        <begin position="44"/>
        <end position="389"/>
    </location>
</feature>
<comment type="similarity">
    <text evidence="8">Belongs to the MMM1 family.</text>
</comment>
<comment type="function">
    <text evidence="8">Component of the ERMES/MDM complex, which serves as a molecular tether to connect the endoplasmic reticulum (ER) and mitochondria. Components of this complex are involved in the control of mitochondrial shape and protein biogenesis, and function in nonvesicular lipid trafficking between the ER and mitochondria. The MDM12-MMM1 subcomplex functions in the major beta-barrel assembly pathway that is responsible for biogenesis of all outer membrane beta-barrel proteins, and acts in a late step after the SAM complex. The MDM10-MDM12-MMM1 subcomplex further acts in the TOM40-specific pathway after the action of the MDM12-MMM1 complex. Essential for establishing and maintaining the structure of mitochondria and maintenance of mtDNA nucleoids.</text>
</comment>
<organism evidence="12 14">
    <name type="scientific">Yarrowia lipolytica</name>
    <name type="common">Candida lipolytica</name>
    <dbReference type="NCBI Taxonomy" id="4952"/>
    <lineage>
        <taxon>Eukaryota</taxon>
        <taxon>Fungi</taxon>
        <taxon>Dikarya</taxon>
        <taxon>Ascomycota</taxon>
        <taxon>Saccharomycotina</taxon>
        <taxon>Dipodascomycetes</taxon>
        <taxon>Dipodascales</taxon>
        <taxon>Dipodascales incertae sedis</taxon>
        <taxon>Yarrowia</taxon>
    </lineage>
</organism>
<feature type="region of interest" description="Disordered" evidence="9">
    <location>
        <begin position="283"/>
        <end position="345"/>
    </location>
</feature>
<evidence type="ECO:0000256" key="9">
    <source>
        <dbReference type="SAM" id="MobiDB-lite"/>
    </source>
</evidence>
<keyword evidence="2 8" id="KW-0812">Transmembrane</keyword>
<dbReference type="AlphaFoldDB" id="A0A1H6Q473"/>
<gene>
    <name evidence="8" type="primary">MMM1</name>
    <name evidence="13" type="ORF">B0I71DRAFT_131117</name>
    <name evidence="12" type="ORF">YALI1_D00995g</name>
</gene>
<feature type="compositionally biased region" description="Polar residues" evidence="9">
    <location>
        <begin position="330"/>
        <end position="341"/>
    </location>
</feature>
<keyword evidence="5" id="KW-0445">Lipid transport</keyword>